<name>A0A7K1LMK3_9FLAO</name>
<evidence type="ECO:0000259" key="2">
    <source>
        <dbReference type="Pfam" id="PF00582"/>
    </source>
</evidence>
<sequence length="281" mass="32525">MKNILVATDFSKEAYCALHYATRLFQEKDNKFYIVNFIGDKVQPTVYSGINEMEFSKLAKLKQDSEIECLSTKHQIVRDSEFSSDNFETISSENKLLPGIKDLIKTYQIDVVVMGTRKHSGTLASIQGTNTTRVIDKGIQVPLLIIPRELEYTEPKKIAFASELIYDYNFDALQELKDIALAHRSRIILVHDGDETEVSQRQWKNYNAFKSFFGEVPVELEFYHSHYEVSRTIAKFVKEKKMDMLSMAYYRHSAAGRLFREPTVEKIDRHLSFPFLILPQA</sequence>
<gene>
    <name evidence="3" type="ORF">FLP08_05600</name>
</gene>
<accession>A0A7K1LMK3</accession>
<keyword evidence="4" id="KW-1185">Reference proteome</keyword>
<evidence type="ECO:0000313" key="4">
    <source>
        <dbReference type="Proteomes" id="UP000460416"/>
    </source>
</evidence>
<dbReference type="RefSeq" id="WP_156274889.1">
    <property type="nucleotide sequence ID" value="NZ_BAABGI010000001.1"/>
</dbReference>
<dbReference type="CDD" id="cd00293">
    <property type="entry name" value="USP-like"/>
    <property type="match status" value="2"/>
</dbReference>
<dbReference type="OrthoDB" id="9788959at2"/>
<evidence type="ECO:0000313" key="3">
    <source>
        <dbReference type="EMBL" id="MUP42039.1"/>
    </source>
</evidence>
<dbReference type="PANTHER" id="PTHR46268:SF6">
    <property type="entry name" value="UNIVERSAL STRESS PROTEIN UP12"/>
    <property type="match status" value="1"/>
</dbReference>
<comment type="caution">
    <text evidence="3">The sequence shown here is derived from an EMBL/GenBank/DDBJ whole genome shotgun (WGS) entry which is preliminary data.</text>
</comment>
<dbReference type="AlphaFoldDB" id="A0A7K1LMK3"/>
<evidence type="ECO:0000256" key="1">
    <source>
        <dbReference type="ARBA" id="ARBA00008791"/>
    </source>
</evidence>
<dbReference type="PANTHER" id="PTHR46268">
    <property type="entry name" value="STRESS RESPONSE PROTEIN NHAX"/>
    <property type="match status" value="1"/>
</dbReference>
<dbReference type="SUPFAM" id="SSF52402">
    <property type="entry name" value="Adenine nucleotide alpha hydrolases-like"/>
    <property type="match status" value="2"/>
</dbReference>
<proteinExistence type="inferred from homology"/>
<protein>
    <submittedName>
        <fullName evidence="3">Universal stress protein</fullName>
    </submittedName>
</protein>
<dbReference type="EMBL" id="VJVW01000002">
    <property type="protein sequence ID" value="MUP42039.1"/>
    <property type="molecule type" value="Genomic_DNA"/>
</dbReference>
<dbReference type="InterPro" id="IPR014729">
    <property type="entry name" value="Rossmann-like_a/b/a_fold"/>
</dbReference>
<dbReference type="Proteomes" id="UP000460416">
    <property type="component" value="Unassembled WGS sequence"/>
</dbReference>
<feature type="domain" description="UspA" evidence="2">
    <location>
        <begin position="1"/>
        <end position="146"/>
    </location>
</feature>
<dbReference type="InterPro" id="IPR006016">
    <property type="entry name" value="UspA"/>
</dbReference>
<comment type="similarity">
    <text evidence="1">Belongs to the universal stress protein A family.</text>
</comment>
<reference evidence="3 4" key="1">
    <citation type="submission" date="2019-07" db="EMBL/GenBank/DDBJ databases">
        <title>Gramella aestuarii sp. nov., isolated from a tidal flat, and emended description of Gramella echinicola.</title>
        <authorList>
            <person name="Liu L."/>
        </authorList>
    </citation>
    <scope>NUCLEOTIDE SEQUENCE [LARGE SCALE GENOMIC DNA]</scope>
    <source>
        <strain evidence="3 4">BS12</strain>
    </source>
</reference>
<dbReference type="Pfam" id="PF00582">
    <property type="entry name" value="Usp"/>
    <property type="match status" value="1"/>
</dbReference>
<organism evidence="3 4">
    <name type="scientific">Christiangramia aestuarii</name>
    <dbReference type="NCBI Taxonomy" id="1028746"/>
    <lineage>
        <taxon>Bacteria</taxon>
        <taxon>Pseudomonadati</taxon>
        <taxon>Bacteroidota</taxon>
        <taxon>Flavobacteriia</taxon>
        <taxon>Flavobacteriales</taxon>
        <taxon>Flavobacteriaceae</taxon>
        <taxon>Christiangramia</taxon>
    </lineage>
</organism>
<dbReference type="Gene3D" id="3.40.50.620">
    <property type="entry name" value="HUPs"/>
    <property type="match status" value="2"/>
</dbReference>